<accession>L9X1H6</accession>
<dbReference type="AlphaFoldDB" id="L9X1H6"/>
<dbReference type="Proteomes" id="UP000011688">
    <property type="component" value="Unassembled WGS sequence"/>
</dbReference>
<gene>
    <name evidence="1" type="ORF">C491_15647</name>
</gene>
<proteinExistence type="predicted"/>
<evidence type="ECO:0000313" key="1">
    <source>
        <dbReference type="EMBL" id="ELY55614.1"/>
    </source>
</evidence>
<reference evidence="1 2" key="1">
    <citation type="journal article" date="2014" name="PLoS Genet.">
        <title>Phylogenetically driven sequencing of extremely halophilic archaea reveals strategies for static and dynamic osmo-response.</title>
        <authorList>
            <person name="Becker E.A."/>
            <person name="Seitzer P.M."/>
            <person name="Tritt A."/>
            <person name="Larsen D."/>
            <person name="Krusor M."/>
            <person name="Yao A.I."/>
            <person name="Wu D."/>
            <person name="Madern D."/>
            <person name="Eisen J.A."/>
            <person name="Darling A.E."/>
            <person name="Facciotti M.T."/>
        </authorList>
    </citation>
    <scope>NUCLEOTIDE SEQUENCE [LARGE SCALE GENOMIC DNA]</scope>
    <source>
        <strain evidence="1 2">DSM 10524</strain>
    </source>
</reference>
<keyword evidence="2" id="KW-1185">Reference proteome</keyword>
<dbReference type="RefSeq" id="WP_005557842.1">
    <property type="nucleotide sequence ID" value="NZ_AOIB01000030.1"/>
</dbReference>
<sequence length="159" mass="17602">MHRSQGVPRERLGGFILKLSEEFDLAAVWVQYLECSLNLVPTWMVCLSPLAHAGQFFAVLSSEPVLSAATRDDADIEAGRKDGQQSTDRLAFSSWGVFERAVDCDCERRWLVVGNVGGEELGSREQVLETRMPLPEVWHEVGRESPGFSSVAAGDLEYS</sequence>
<organism evidence="1 2">
    <name type="scientific">Natronococcus amylolyticus DSM 10524</name>
    <dbReference type="NCBI Taxonomy" id="1227497"/>
    <lineage>
        <taxon>Archaea</taxon>
        <taxon>Methanobacteriati</taxon>
        <taxon>Methanobacteriota</taxon>
        <taxon>Stenosarchaea group</taxon>
        <taxon>Halobacteria</taxon>
        <taxon>Halobacteriales</taxon>
        <taxon>Natrialbaceae</taxon>
        <taxon>Natronococcus</taxon>
    </lineage>
</organism>
<protein>
    <submittedName>
        <fullName evidence="1">Uncharacterized protein</fullName>
    </submittedName>
</protein>
<comment type="caution">
    <text evidence="1">The sequence shown here is derived from an EMBL/GenBank/DDBJ whole genome shotgun (WGS) entry which is preliminary data.</text>
</comment>
<evidence type="ECO:0000313" key="2">
    <source>
        <dbReference type="Proteomes" id="UP000011688"/>
    </source>
</evidence>
<dbReference type="EMBL" id="AOIB01000030">
    <property type="protein sequence ID" value="ELY55614.1"/>
    <property type="molecule type" value="Genomic_DNA"/>
</dbReference>
<name>L9X1H6_9EURY</name>